<dbReference type="InterPro" id="IPR012677">
    <property type="entry name" value="Nucleotide-bd_a/b_plait_sf"/>
</dbReference>
<dbReference type="GO" id="GO:0003676">
    <property type="term" value="F:nucleic acid binding"/>
    <property type="evidence" value="ECO:0007669"/>
    <property type="project" value="InterPro"/>
</dbReference>
<dbReference type="EMBL" id="PKPP01005679">
    <property type="protein sequence ID" value="PWA59228.1"/>
    <property type="molecule type" value="Genomic_DNA"/>
</dbReference>
<reference evidence="2 3" key="1">
    <citation type="journal article" date="2018" name="Mol. Plant">
        <title>The genome of Artemisia annua provides insight into the evolution of Asteraceae family and artemisinin biosynthesis.</title>
        <authorList>
            <person name="Shen Q."/>
            <person name="Zhang L."/>
            <person name="Liao Z."/>
            <person name="Wang S."/>
            <person name="Yan T."/>
            <person name="Shi P."/>
            <person name="Liu M."/>
            <person name="Fu X."/>
            <person name="Pan Q."/>
            <person name="Wang Y."/>
            <person name="Lv Z."/>
            <person name="Lu X."/>
            <person name="Zhang F."/>
            <person name="Jiang W."/>
            <person name="Ma Y."/>
            <person name="Chen M."/>
            <person name="Hao X."/>
            <person name="Li L."/>
            <person name="Tang Y."/>
            <person name="Lv G."/>
            <person name="Zhou Y."/>
            <person name="Sun X."/>
            <person name="Brodelius P.E."/>
            <person name="Rose J.K.C."/>
            <person name="Tang K."/>
        </authorList>
    </citation>
    <scope>NUCLEOTIDE SEQUENCE [LARGE SCALE GENOMIC DNA]</scope>
    <source>
        <strain evidence="3">cv. Huhao1</strain>
        <tissue evidence="2">Leaf</tissue>
    </source>
</reference>
<dbReference type="OrthoDB" id="1744977at2759"/>
<sequence>MGTADEWHDVTYKKNHSTRTRFDLPSIQKILWNACKQYGFVVDAFIPDRRSKVGKRYGFVRFIKLYDVDRLVNNLCTVWIGSHHLHANVAKFNRPSATPNEKINGETRAKPKEGHNNNDQRVNTNSYAHAVKGESTVKEYTESKPVLVLDDSCVNQHGYHLGLMGKVKEFTLCS</sequence>
<keyword evidence="3" id="KW-1185">Reference proteome</keyword>
<dbReference type="Proteomes" id="UP000245207">
    <property type="component" value="Unassembled WGS sequence"/>
</dbReference>
<evidence type="ECO:0000313" key="2">
    <source>
        <dbReference type="EMBL" id="PWA59228.1"/>
    </source>
</evidence>
<dbReference type="SUPFAM" id="SSF54928">
    <property type="entry name" value="RNA-binding domain, RBD"/>
    <property type="match status" value="1"/>
</dbReference>
<feature type="compositionally biased region" description="Basic and acidic residues" evidence="1">
    <location>
        <begin position="103"/>
        <end position="118"/>
    </location>
</feature>
<dbReference type="CDD" id="cd00590">
    <property type="entry name" value="RRM_SF"/>
    <property type="match status" value="1"/>
</dbReference>
<evidence type="ECO:0000256" key="1">
    <source>
        <dbReference type="SAM" id="MobiDB-lite"/>
    </source>
</evidence>
<gene>
    <name evidence="2" type="ORF">CTI12_AA389780</name>
</gene>
<dbReference type="AlphaFoldDB" id="A0A2U1MDA7"/>
<name>A0A2U1MDA7_ARTAN</name>
<feature type="region of interest" description="Disordered" evidence="1">
    <location>
        <begin position="95"/>
        <end position="127"/>
    </location>
</feature>
<protein>
    <recommendedName>
        <fullName evidence="4">RRM domain-containing protein</fullName>
    </recommendedName>
</protein>
<dbReference type="InterPro" id="IPR035979">
    <property type="entry name" value="RBD_domain_sf"/>
</dbReference>
<accession>A0A2U1MDA7</accession>
<proteinExistence type="predicted"/>
<evidence type="ECO:0008006" key="4">
    <source>
        <dbReference type="Google" id="ProtNLM"/>
    </source>
</evidence>
<comment type="caution">
    <text evidence="2">The sequence shown here is derived from an EMBL/GenBank/DDBJ whole genome shotgun (WGS) entry which is preliminary data.</text>
</comment>
<evidence type="ECO:0000313" key="3">
    <source>
        <dbReference type="Proteomes" id="UP000245207"/>
    </source>
</evidence>
<organism evidence="2 3">
    <name type="scientific">Artemisia annua</name>
    <name type="common">Sweet wormwood</name>
    <dbReference type="NCBI Taxonomy" id="35608"/>
    <lineage>
        <taxon>Eukaryota</taxon>
        <taxon>Viridiplantae</taxon>
        <taxon>Streptophyta</taxon>
        <taxon>Embryophyta</taxon>
        <taxon>Tracheophyta</taxon>
        <taxon>Spermatophyta</taxon>
        <taxon>Magnoliopsida</taxon>
        <taxon>eudicotyledons</taxon>
        <taxon>Gunneridae</taxon>
        <taxon>Pentapetalae</taxon>
        <taxon>asterids</taxon>
        <taxon>campanulids</taxon>
        <taxon>Asterales</taxon>
        <taxon>Asteraceae</taxon>
        <taxon>Asteroideae</taxon>
        <taxon>Anthemideae</taxon>
        <taxon>Artemisiinae</taxon>
        <taxon>Artemisia</taxon>
    </lineage>
</organism>
<dbReference type="Gene3D" id="3.30.70.330">
    <property type="match status" value="1"/>
</dbReference>